<evidence type="ECO:0000259" key="4">
    <source>
        <dbReference type="Pfam" id="PF07804"/>
    </source>
</evidence>
<evidence type="ECO:0000313" key="6">
    <source>
        <dbReference type="EMBL" id="WED66179.1"/>
    </source>
</evidence>
<dbReference type="GO" id="GO:0005829">
    <property type="term" value="C:cytosol"/>
    <property type="evidence" value="ECO:0007669"/>
    <property type="project" value="TreeGrafter"/>
</dbReference>
<keyword evidence="2" id="KW-0808">Transferase</keyword>
<keyword evidence="7" id="KW-1185">Reference proteome</keyword>
<feature type="domain" description="HipA-like C-terminal" evidence="4">
    <location>
        <begin position="167"/>
        <end position="407"/>
    </location>
</feature>
<dbReference type="Gene3D" id="1.10.1070.20">
    <property type="match status" value="1"/>
</dbReference>
<evidence type="ECO:0000259" key="5">
    <source>
        <dbReference type="Pfam" id="PF13657"/>
    </source>
</evidence>
<gene>
    <name evidence="6" type="ORF">PXH66_04880</name>
</gene>
<evidence type="ECO:0000313" key="7">
    <source>
        <dbReference type="Proteomes" id="UP001218638"/>
    </source>
</evidence>
<dbReference type="Pfam" id="PF07804">
    <property type="entry name" value="HipA_C"/>
    <property type="match status" value="1"/>
</dbReference>
<dbReference type="KEGG" id="slom:PXH66_04880"/>
<evidence type="ECO:0000256" key="3">
    <source>
        <dbReference type="ARBA" id="ARBA00022777"/>
    </source>
</evidence>
<keyword evidence="3" id="KW-0418">Kinase</keyword>
<evidence type="ECO:0000256" key="1">
    <source>
        <dbReference type="ARBA" id="ARBA00010164"/>
    </source>
</evidence>
<accession>A0AAF0I3J4</accession>
<reference evidence="6" key="1">
    <citation type="submission" date="2023-03" db="EMBL/GenBank/DDBJ databases">
        <title>Lomoglobus Profundus gen. nov., sp. nov., a novel member of the phylum Verrucomicrobia, isolated from deep-marine sediment of South China Sea.</title>
        <authorList>
            <person name="Ahmad T."/>
            <person name="Ishaq S.E."/>
            <person name="Wang F."/>
        </authorList>
    </citation>
    <scope>NUCLEOTIDE SEQUENCE</scope>
    <source>
        <strain evidence="6">LMO-M01</strain>
    </source>
</reference>
<dbReference type="InterPro" id="IPR012893">
    <property type="entry name" value="HipA-like_C"/>
</dbReference>
<protein>
    <submittedName>
        <fullName evidence="6">Type II toxin-antitoxin system HipA family toxin</fullName>
    </submittedName>
</protein>
<dbReference type="PANTHER" id="PTHR37419:SF8">
    <property type="entry name" value="TOXIN YJJJ"/>
    <property type="match status" value="1"/>
</dbReference>
<evidence type="ECO:0000256" key="2">
    <source>
        <dbReference type="ARBA" id="ARBA00022679"/>
    </source>
</evidence>
<sequence length="438" mass="48136">MANPFVDVYYGGTKAGVAYWDVARRAAAFEYTPKFVRSGVELAPLMMPLRTGPYQFTNLPESFGGLPGLLADSLPDTYGNALIDDWLRSEGRSPTDFSPVERLCYIGNRGMGALEFRPSLRERNSKSERLEVDRLVELASAALARREGLSVGLGNDEDLNEILRVGTSAGGARAKAVVALNPSTGEVRSGQAKVPAGFEHWLMKFDGVTASFDGVRDPQGYGRIEYAYHLMARQAGIAMAACRLFEEGGRAHFMTRRFDRPDATGKRHFASLFGVAHMAYAAPGAHGHAYEDYFDVIEKLHLAPVAKLEGFRRMVFNVLGCNRDDHTKNFGFMLNGDDAWELSPAYDVSYAHNPQPGKWTATQQMSVAGKRENITRADFITIGRNCRVATVPKLNAVIDEVAAALEQWERFADQAGVAPQSTAKIDRVLRAVRDAAMS</sequence>
<dbReference type="InterPro" id="IPR017508">
    <property type="entry name" value="HipA_N1"/>
</dbReference>
<dbReference type="AlphaFoldDB" id="A0AAF0I3J4"/>
<organism evidence="6 7">
    <name type="scientific">Synoicihabitans lomoniglobus</name>
    <dbReference type="NCBI Taxonomy" id="2909285"/>
    <lineage>
        <taxon>Bacteria</taxon>
        <taxon>Pseudomonadati</taxon>
        <taxon>Verrucomicrobiota</taxon>
        <taxon>Opitutia</taxon>
        <taxon>Opitutales</taxon>
        <taxon>Opitutaceae</taxon>
        <taxon>Synoicihabitans</taxon>
    </lineage>
</organism>
<dbReference type="GO" id="GO:0004674">
    <property type="term" value="F:protein serine/threonine kinase activity"/>
    <property type="evidence" value="ECO:0007669"/>
    <property type="project" value="TreeGrafter"/>
</dbReference>
<dbReference type="RefSeq" id="WP_330928434.1">
    <property type="nucleotide sequence ID" value="NZ_CP119075.1"/>
</dbReference>
<comment type="similarity">
    <text evidence="1">Belongs to the HipA Ser/Thr kinase family.</text>
</comment>
<dbReference type="Pfam" id="PF13657">
    <property type="entry name" value="Couple_hipA"/>
    <property type="match status" value="1"/>
</dbReference>
<feature type="domain" description="HipA N-terminal subdomain 1" evidence="5">
    <location>
        <begin position="7"/>
        <end position="116"/>
    </location>
</feature>
<proteinExistence type="inferred from homology"/>
<dbReference type="EMBL" id="CP119075">
    <property type="protein sequence ID" value="WED66179.1"/>
    <property type="molecule type" value="Genomic_DNA"/>
</dbReference>
<dbReference type="Proteomes" id="UP001218638">
    <property type="component" value="Chromosome"/>
</dbReference>
<dbReference type="PANTHER" id="PTHR37419">
    <property type="entry name" value="SERINE/THREONINE-PROTEIN KINASE TOXIN HIPA"/>
    <property type="match status" value="1"/>
</dbReference>
<dbReference type="InterPro" id="IPR052028">
    <property type="entry name" value="HipA_Ser/Thr_kinase"/>
</dbReference>
<name>A0AAF0I3J4_9BACT</name>